<dbReference type="PRINTS" id="PR00411">
    <property type="entry name" value="PNDRDTASEI"/>
</dbReference>
<dbReference type="Gene3D" id="3.50.50.60">
    <property type="entry name" value="FAD/NAD(P)-binding domain"/>
    <property type="match status" value="1"/>
</dbReference>
<dbReference type="PANTHER" id="PTHR10668">
    <property type="entry name" value="PHYTOENE DEHYDROGENASE"/>
    <property type="match status" value="1"/>
</dbReference>
<dbReference type="EMBL" id="LLZU01000001">
    <property type="protein sequence ID" value="KRV51504.1"/>
    <property type="molecule type" value="Genomic_DNA"/>
</dbReference>
<keyword evidence="2" id="KW-1185">Reference proteome</keyword>
<dbReference type="PANTHER" id="PTHR10668:SF105">
    <property type="entry name" value="DEHYDROGENASE-RELATED"/>
    <property type="match status" value="1"/>
</dbReference>
<accession>A0A0T6LZX3</accession>
<dbReference type="InterPro" id="IPR036188">
    <property type="entry name" value="FAD/NAD-bd_sf"/>
</dbReference>
<sequence>MDAVVVGAGPNGLTAAIALAESGLEVVVYEAAGAVGGGARTEELVPGFRYDPCSGAHPTGAGSPVFARMPLAKHGLEWVQPELPMAHPFPDGSAAVLSRSVAETAESLGPDASAYRRLMAPFAGRWPQLVDAVMRPPLAGPPRHPVLSARMGSYGVLPATVLQRRFAAERARGLFAGMAGHGSAPLTSPLTAGFGMMFALSGHDVGWPVARGGSQAIADALAGYLRSLGGVIHTNRRIRTMAELPRARAYLFDTAPEGLLEIAGDRLPARSARSLARYRRGLSVFKLDYALDGPMPWTSPDARRAGTIHLGPTATEINASLTTASRGRMPEVPFLLTGQPTVADPGRAPEGKHVFWAYGHVPYGWDGDATEAIERQIERFAPGFRDLVLARRVTTPADLEAHNPNNVNGGISVGSTAGLNALFRPTFAPVPYATGNPSVFLCSSATPPGPGVHGLCGEYAARTALRRVFGRRR</sequence>
<comment type="caution">
    <text evidence="1">The sequence shown here is derived from an EMBL/GenBank/DDBJ whole genome shotgun (WGS) entry which is preliminary data.</text>
</comment>
<dbReference type="eggNOG" id="COG1233">
    <property type="taxonomic scope" value="Bacteria"/>
</dbReference>
<evidence type="ECO:0000313" key="1">
    <source>
        <dbReference type="EMBL" id="KRV51504.1"/>
    </source>
</evidence>
<proteinExistence type="predicted"/>
<evidence type="ECO:0000313" key="2">
    <source>
        <dbReference type="Proteomes" id="UP000050867"/>
    </source>
</evidence>
<dbReference type="SUPFAM" id="SSF51905">
    <property type="entry name" value="FAD/NAD(P)-binding domain"/>
    <property type="match status" value="1"/>
</dbReference>
<dbReference type="STRING" id="76728.AQ490_00290"/>
<gene>
    <name evidence="1" type="ORF">AQ490_00290</name>
</gene>
<name>A0A0T6LZX3_WENVI</name>
<dbReference type="Proteomes" id="UP000050867">
    <property type="component" value="Unassembled WGS sequence"/>
</dbReference>
<protein>
    <submittedName>
        <fullName evidence="1">Uncharacterized protein</fullName>
    </submittedName>
</protein>
<reference evidence="1 2" key="1">
    <citation type="submission" date="2015-10" db="EMBL/GenBank/DDBJ databases">
        <title>Draft genome sequence of pyrrolomycin-producing Streptomyces vitaminophilus.</title>
        <authorList>
            <person name="Graham D.E."/>
            <person name="Mahan K.M."/>
            <person name="Klingeman D.M."/>
            <person name="Hettich R.L."/>
            <person name="Parry R.J."/>
        </authorList>
    </citation>
    <scope>NUCLEOTIDE SEQUENCE [LARGE SCALE GENOMIC DNA]</scope>
    <source>
        <strain evidence="1 2">ATCC 31673</strain>
    </source>
</reference>
<dbReference type="Pfam" id="PF13450">
    <property type="entry name" value="NAD_binding_8"/>
    <property type="match status" value="1"/>
</dbReference>
<organism evidence="1 2">
    <name type="scientific">Wenjunlia vitaminophila</name>
    <name type="common">Streptomyces vitaminophilus</name>
    <dbReference type="NCBI Taxonomy" id="76728"/>
    <lineage>
        <taxon>Bacteria</taxon>
        <taxon>Bacillati</taxon>
        <taxon>Actinomycetota</taxon>
        <taxon>Actinomycetes</taxon>
        <taxon>Kitasatosporales</taxon>
        <taxon>Streptomycetaceae</taxon>
        <taxon>Wenjunlia</taxon>
    </lineage>
</organism>
<dbReference type="AlphaFoldDB" id="A0A0T6LZX3"/>